<feature type="compositionally biased region" description="Basic and acidic residues" evidence="1">
    <location>
        <begin position="85"/>
        <end position="94"/>
    </location>
</feature>
<dbReference type="Proteomes" id="UP001280581">
    <property type="component" value="Unassembled WGS sequence"/>
</dbReference>
<evidence type="ECO:0000313" key="2">
    <source>
        <dbReference type="EMBL" id="KAK3216283.1"/>
    </source>
</evidence>
<proteinExistence type="predicted"/>
<organism evidence="2 3">
    <name type="scientific">Pseudopithomyces chartarum</name>
    <dbReference type="NCBI Taxonomy" id="1892770"/>
    <lineage>
        <taxon>Eukaryota</taxon>
        <taxon>Fungi</taxon>
        <taxon>Dikarya</taxon>
        <taxon>Ascomycota</taxon>
        <taxon>Pezizomycotina</taxon>
        <taxon>Dothideomycetes</taxon>
        <taxon>Pleosporomycetidae</taxon>
        <taxon>Pleosporales</taxon>
        <taxon>Massarineae</taxon>
        <taxon>Didymosphaeriaceae</taxon>
        <taxon>Pseudopithomyces</taxon>
    </lineage>
</organism>
<protein>
    <submittedName>
        <fullName evidence="2">Uncharacterized protein</fullName>
    </submittedName>
</protein>
<gene>
    <name evidence="2" type="ORF">GRF29_8g2870265</name>
</gene>
<comment type="caution">
    <text evidence="2">The sequence shown here is derived from an EMBL/GenBank/DDBJ whole genome shotgun (WGS) entry which is preliminary data.</text>
</comment>
<dbReference type="AlphaFoldDB" id="A0AAN6M5S4"/>
<dbReference type="EMBL" id="WVTA01000002">
    <property type="protein sequence ID" value="KAK3216283.1"/>
    <property type="molecule type" value="Genomic_DNA"/>
</dbReference>
<sequence length="198" mass="21657">MPAIRQPKSHYLLPLNSMIFNSKSSANLPLESQRDIKTKSTTTVAHIPVEEQDDNITALPPPPAVSVLQKYNTSDFAASSLRSASSDEERETAPRRVLRRSRSMDDLVAGGKKPSIWQRFVAALKKPFRAEKQPAKPKVLVISGPSGFQHLQTGSACLFGQHPSVNNDTAESDTAEDDTAEGNTEDWETERASGSFHG</sequence>
<accession>A0AAN6M5S4</accession>
<feature type="compositionally biased region" description="Acidic residues" evidence="1">
    <location>
        <begin position="170"/>
        <end position="188"/>
    </location>
</feature>
<evidence type="ECO:0000256" key="1">
    <source>
        <dbReference type="SAM" id="MobiDB-lite"/>
    </source>
</evidence>
<name>A0AAN6M5S4_9PLEO</name>
<keyword evidence="3" id="KW-1185">Reference proteome</keyword>
<reference evidence="2 3" key="1">
    <citation type="submission" date="2021-02" db="EMBL/GenBank/DDBJ databases">
        <title>Genome assembly of Pseudopithomyces chartarum.</title>
        <authorList>
            <person name="Jauregui R."/>
            <person name="Singh J."/>
            <person name="Voisey C."/>
        </authorList>
    </citation>
    <scope>NUCLEOTIDE SEQUENCE [LARGE SCALE GENOMIC DNA]</scope>
    <source>
        <strain evidence="2 3">AGR01</strain>
    </source>
</reference>
<feature type="region of interest" description="Disordered" evidence="1">
    <location>
        <begin position="159"/>
        <end position="198"/>
    </location>
</feature>
<feature type="region of interest" description="Disordered" evidence="1">
    <location>
        <begin position="79"/>
        <end position="106"/>
    </location>
</feature>
<evidence type="ECO:0000313" key="3">
    <source>
        <dbReference type="Proteomes" id="UP001280581"/>
    </source>
</evidence>